<protein>
    <submittedName>
        <fullName evidence="13">TonB-dependent receptor</fullName>
    </submittedName>
</protein>
<feature type="domain" description="TonB-dependent receptor plug" evidence="12">
    <location>
        <begin position="54"/>
        <end position="176"/>
    </location>
</feature>
<comment type="similarity">
    <text evidence="8 9">Belongs to the TonB-dependent receptor family.</text>
</comment>
<dbReference type="EMBL" id="JAYGII010000035">
    <property type="protein sequence ID" value="MEA5446489.1"/>
    <property type="molecule type" value="Genomic_DNA"/>
</dbReference>
<feature type="chain" id="PRO_5043052621" evidence="10">
    <location>
        <begin position="27"/>
        <end position="824"/>
    </location>
</feature>
<comment type="caution">
    <text evidence="13">The sequence shown here is derived from an EMBL/GenBank/DDBJ whole genome shotgun (WGS) entry which is preliminary data.</text>
</comment>
<dbReference type="Gene3D" id="2.170.130.10">
    <property type="entry name" value="TonB-dependent receptor, plug domain"/>
    <property type="match status" value="1"/>
</dbReference>
<keyword evidence="5 9" id="KW-0798">TonB box</keyword>
<dbReference type="Pfam" id="PF07715">
    <property type="entry name" value="Plug"/>
    <property type="match status" value="1"/>
</dbReference>
<feature type="domain" description="TonB-dependent receptor-like beta-barrel" evidence="11">
    <location>
        <begin position="336"/>
        <end position="783"/>
    </location>
</feature>
<sequence length="824" mass="89315">MTRQVRGSFLGVGVLLASLSHSMVFAEAGGEGDQPLKLDDVVTLGERAGLRSPMESSVPVDIYGGEELRRYSSLGNELGEALANLNSSFLFPRQSNSVTSDHIRSASLRGLSPDQALVLVNGRRRHPSAVVNDNTKIGRGTNAFDFNSIPLSAVKRIEVLRDGASAQYGSDAIGGVINIVLDDSHEGGEVGVSYGVHDTRVSPASTRERDGETISAHVNLGHALGETGFLRYGLEVRSRDATNRAGLDQISPFLPQTDDNLAFQGTQTHRVGDPESDEVKLWVNTGVDTAVGEYHASATFADIETEGAAVFRHPDSNQNVREIFPDGFLPVTLGKNRDFGLSTGIRGVAGAWETDLALSLGRNDFQFGVKNSLNPSLGPDSPTRFDSGRFRLDQRELAFDASRNLPVFAMPSRLSAGASWRHEAFKSRAGEPASWLAGDHEFESELADQVGFPDIGSQGAKGLTPEDAADVSRDVASGYLELSTDFSERLRTTVAARYEDYSDFGGTFTGKFAAVYRPGPNLSFRGSLSNSFRAPTLSQSAWSRSDNTFGPEGERVASRLVRSDSAVGEALGVSELEEETARNISLGFTARLSESLELTADLFRIDIDDRITLSESLQDSPDGDVTLEERIGDLPGGEGVQAVSFFTNAADTKTQGLELMAEWEPEVGLGSLSMDLAFSYIENRIRRTGEAVSEMTEINPDFELVGVAERNTLTTATPERRLIAGGRWQLGAWEFSGRARYNSAVERVFAFASQRFSSETVFDASVGYALSETTRFDFGAENLFDTYPDESENANNFFGNFAFDPINPVGLNGRFVYARLAHSF</sequence>
<feature type="signal peptide" evidence="10">
    <location>
        <begin position="1"/>
        <end position="26"/>
    </location>
</feature>
<evidence type="ECO:0000256" key="5">
    <source>
        <dbReference type="ARBA" id="ARBA00023077"/>
    </source>
</evidence>
<evidence type="ECO:0000313" key="14">
    <source>
        <dbReference type="Proteomes" id="UP001302316"/>
    </source>
</evidence>
<dbReference type="Gene3D" id="2.40.170.20">
    <property type="entry name" value="TonB-dependent receptor, beta-barrel domain"/>
    <property type="match status" value="1"/>
</dbReference>
<dbReference type="Proteomes" id="UP001302316">
    <property type="component" value="Unassembled WGS sequence"/>
</dbReference>
<gene>
    <name evidence="13" type="ORF">VCB98_11730</name>
</gene>
<reference evidence="13 14" key="1">
    <citation type="submission" date="2023-12" db="EMBL/GenBank/DDBJ databases">
        <title>Whole-genome sequencing of halo(alkali)philic microorganisms from hypersaline lakes.</title>
        <authorList>
            <person name="Sorokin D.Y."/>
            <person name="Merkel A.Y."/>
            <person name="Messina E."/>
            <person name="Yakimov M."/>
        </authorList>
    </citation>
    <scope>NUCLEOTIDE SEQUENCE [LARGE SCALE GENOMIC DNA]</scope>
    <source>
        <strain evidence="13 14">AB-CW1</strain>
    </source>
</reference>
<evidence type="ECO:0000256" key="4">
    <source>
        <dbReference type="ARBA" id="ARBA00022692"/>
    </source>
</evidence>
<dbReference type="InterPro" id="IPR037066">
    <property type="entry name" value="Plug_dom_sf"/>
</dbReference>
<evidence type="ECO:0000259" key="12">
    <source>
        <dbReference type="Pfam" id="PF07715"/>
    </source>
</evidence>
<dbReference type="InterPro" id="IPR012910">
    <property type="entry name" value="Plug_dom"/>
</dbReference>
<accession>A0AAP6MKK2</accession>
<dbReference type="InterPro" id="IPR036942">
    <property type="entry name" value="Beta-barrel_TonB_sf"/>
</dbReference>
<dbReference type="InterPro" id="IPR000531">
    <property type="entry name" value="Beta-barrel_TonB"/>
</dbReference>
<evidence type="ECO:0000256" key="10">
    <source>
        <dbReference type="SAM" id="SignalP"/>
    </source>
</evidence>
<name>A0AAP6MKK2_9GAMM</name>
<keyword evidence="4 8" id="KW-0812">Transmembrane</keyword>
<dbReference type="RefSeq" id="WP_346052753.1">
    <property type="nucleotide sequence ID" value="NZ_JAYGII010000035.1"/>
</dbReference>
<keyword evidence="14" id="KW-1185">Reference proteome</keyword>
<keyword evidence="6 8" id="KW-0472">Membrane</keyword>
<evidence type="ECO:0000259" key="11">
    <source>
        <dbReference type="Pfam" id="PF00593"/>
    </source>
</evidence>
<evidence type="ECO:0000256" key="1">
    <source>
        <dbReference type="ARBA" id="ARBA00004571"/>
    </source>
</evidence>
<evidence type="ECO:0000256" key="8">
    <source>
        <dbReference type="PROSITE-ProRule" id="PRU01360"/>
    </source>
</evidence>
<keyword evidence="13" id="KW-0675">Receptor</keyword>
<keyword evidence="10" id="KW-0732">Signal</keyword>
<keyword evidence="3 8" id="KW-1134">Transmembrane beta strand</keyword>
<keyword evidence="7 8" id="KW-0998">Cell outer membrane</keyword>
<comment type="subcellular location">
    <subcellularLocation>
        <location evidence="1 8">Cell outer membrane</location>
        <topology evidence="1 8">Multi-pass membrane protein</topology>
    </subcellularLocation>
</comment>
<evidence type="ECO:0000256" key="2">
    <source>
        <dbReference type="ARBA" id="ARBA00022448"/>
    </source>
</evidence>
<dbReference type="SUPFAM" id="SSF56935">
    <property type="entry name" value="Porins"/>
    <property type="match status" value="1"/>
</dbReference>
<evidence type="ECO:0000256" key="3">
    <source>
        <dbReference type="ARBA" id="ARBA00022452"/>
    </source>
</evidence>
<dbReference type="GO" id="GO:0009279">
    <property type="term" value="C:cell outer membrane"/>
    <property type="evidence" value="ECO:0007669"/>
    <property type="project" value="UniProtKB-SubCell"/>
</dbReference>
<organism evidence="13 14">
    <name type="scientific">Natronospira elongata</name>
    <dbReference type="NCBI Taxonomy" id="3110268"/>
    <lineage>
        <taxon>Bacteria</taxon>
        <taxon>Pseudomonadati</taxon>
        <taxon>Pseudomonadota</taxon>
        <taxon>Gammaproteobacteria</taxon>
        <taxon>Natronospirales</taxon>
        <taxon>Natronospiraceae</taxon>
        <taxon>Natronospira</taxon>
    </lineage>
</organism>
<dbReference type="PANTHER" id="PTHR47234">
    <property type="match status" value="1"/>
</dbReference>
<dbReference type="InterPro" id="IPR039426">
    <property type="entry name" value="TonB-dep_rcpt-like"/>
</dbReference>
<evidence type="ECO:0000313" key="13">
    <source>
        <dbReference type="EMBL" id="MEA5446489.1"/>
    </source>
</evidence>
<dbReference type="CDD" id="cd01347">
    <property type="entry name" value="ligand_gated_channel"/>
    <property type="match status" value="1"/>
</dbReference>
<evidence type="ECO:0000256" key="6">
    <source>
        <dbReference type="ARBA" id="ARBA00023136"/>
    </source>
</evidence>
<evidence type="ECO:0000256" key="9">
    <source>
        <dbReference type="RuleBase" id="RU003357"/>
    </source>
</evidence>
<evidence type="ECO:0000256" key="7">
    <source>
        <dbReference type="ARBA" id="ARBA00023237"/>
    </source>
</evidence>
<proteinExistence type="inferred from homology"/>
<dbReference type="AlphaFoldDB" id="A0AAP6MKK2"/>
<dbReference type="Pfam" id="PF00593">
    <property type="entry name" value="TonB_dep_Rec_b-barrel"/>
    <property type="match status" value="1"/>
</dbReference>
<dbReference type="PROSITE" id="PS52016">
    <property type="entry name" value="TONB_DEPENDENT_REC_3"/>
    <property type="match status" value="1"/>
</dbReference>
<keyword evidence="2 8" id="KW-0813">Transport</keyword>
<dbReference type="PANTHER" id="PTHR47234:SF3">
    <property type="entry name" value="SECRETIN_TONB SHORT N-TERMINAL DOMAIN-CONTAINING PROTEIN"/>
    <property type="match status" value="1"/>
</dbReference>